<evidence type="ECO:0000256" key="1">
    <source>
        <dbReference type="ARBA" id="ARBA00002486"/>
    </source>
</evidence>
<dbReference type="SUPFAM" id="SSF46785">
    <property type="entry name" value="Winged helix' DNA-binding domain"/>
    <property type="match status" value="1"/>
</dbReference>
<comment type="function">
    <text evidence="1">Transcriptional repressor of xylose-utilizing enzymes.</text>
</comment>
<evidence type="ECO:0000256" key="2">
    <source>
        <dbReference type="ARBA" id="ARBA00006479"/>
    </source>
</evidence>
<dbReference type="InterPro" id="IPR036388">
    <property type="entry name" value="WH-like_DNA-bd_sf"/>
</dbReference>
<protein>
    <submittedName>
        <fullName evidence="4">ROK family transcriptional regulator</fullName>
    </submittedName>
</protein>
<dbReference type="Gene3D" id="1.10.10.10">
    <property type="entry name" value="Winged helix-like DNA-binding domain superfamily/Winged helix DNA-binding domain"/>
    <property type="match status" value="1"/>
</dbReference>
<dbReference type="SUPFAM" id="SSF53067">
    <property type="entry name" value="Actin-like ATPase domain"/>
    <property type="match status" value="1"/>
</dbReference>
<organism evidence="4 5">
    <name type="scientific">Candidatus Allocopromorpha excrementigallinarum</name>
    <dbReference type="NCBI Taxonomy" id="2840742"/>
    <lineage>
        <taxon>Bacteria</taxon>
        <taxon>Bacillati</taxon>
        <taxon>Bacillota</taxon>
        <taxon>Clostridia</taxon>
        <taxon>Eubacteriales</taxon>
        <taxon>Eubacteriaceae</taxon>
        <taxon>Eubacteriaceae incertae sedis</taxon>
        <taxon>Candidatus Allocopromorpha</taxon>
    </lineage>
</organism>
<evidence type="ECO:0000256" key="3">
    <source>
        <dbReference type="ARBA" id="ARBA00022629"/>
    </source>
</evidence>
<dbReference type="GO" id="GO:0042732">
    <property type="term" value="P:D-xylose metabolic process"/>
    <property type="evidence" value="ECO:0007669"/>
    <property type="project" value="UniProtKB-KW"/>
</dbReference>
<reference evidence="4" key="1">
    <citation type="submission" date="2020-10" db="EMBL/GenBank/DDBJ databases">
        <authorList>
            <person name="Gilroy R."/>
        </authorList>
    </citation>
    <scope>NUCLEOTIDE SEQUENCE</scope>
    <source>
        <strain evidence="4">ChiHcec3-6078</strain>
    </source>
</reference>
<name>A0A9D1I0J9_9FIRM</name>
<sequence length="343" mass="38269">MENPALTNNTLRVKESNSNLILDTLKKFRIATRTELARDTGLSIATCGNILKELVDTGEILEGDLENCSGGRPARRYIYNENYSLVIAMTLHADSDQKTLHYAVTNLYGEILEEQKNSHERIDFDVINGLVGELMKTHTNIKAIGIGIPGFVEKDGTVGINDIEELNGIKLAELLESNHNIKVSIDRSPAISAYGYYKKHPECQGKALATIIAPVEHPVGAGFIINGRIYKGNFNNEGEVHYVYSKLFQIPLSSDTENAELVSETVFSVAAIISTINPSMIVFMGKRFTKDIYHEICETCREMFPDSFIPEFVLHENYSDEYLNGTIQMAIDCLRPKVKLVSN</sequence>
<dbReference type="Gene3D" id="3.30.420.40">
    <property type="match status" value="2"/>
</dbReference>
<evidence type="ECO:0000313" key="5">
    <source>
        <dbReference type="Proteomes" id="UP000824090"/>
    </source>
</evidence>
<dbReference type="PANTHER" id="PTHR18964">
    <property type="entry name" value="ROK (REPRESSOR, ORF, KINASE) FAMILY"/>
    <property type="match status" value="1"/>
</dbReference>
<dbReference type="AlphaFoldDB" id="A0A9D1I0J9"/>
<accession>A0A9D1I0J9</accession>
<dbReference type="PANTHER" id="PTHR18964:SF149">
    <property type="entry name" value="BIFUNCTIONAL UDP-N-ACETYLGLUCOSAMINE 2-EPIMERASE_N-ACETYLMANNOSAMINE KINASE"/>
    <property type="match status" value="1"/>
</dbReference>
<proteinExistence type="inferred from homology"/>
<comment type="similarity">
    <text evidence="2">Belongs to the ROK (NagC/XylR) family.</text>
</comment>
<dbReference type="CDD" id="cd23763">
    <property type="entry name" value="ASKHA_ATPase_ROK"/>
    <property type="match status" value="1"/>
</dbReference>
<keyword evidence="3" id="KW-0119">Carbohydrate metabolism</keyword>
<reference evidence="4" key="2">
    <citation type="journal article" date="2021" name="PeerJ">
        <title>Extensive microbial diversity within the chicken gut microbiome revealed by metagenomics and culture.</title>
        <authorList>
            <person name="Gilroy R."/>
            <person name="Ravi A."/>
            <person name="Getino M."/>
            <person name="Pursley I."/>
            <person name="Horton D.L."/>
            <person name="Alikhan N.F."/>
            <person name="Baker D."/>
            <person name="Gharbi K."/>
            <person name="Hall N."/>
            <person name="Watson M."/>
            <person name="Adriaenssens E.M."/>
            <person name="Foster-Nyarko E."/>
            <person name="Jarju S."/>
            <person name="Secka A."/>
            <person name="Antonio M."/>
            <person name="Oren A."/>
            <person name="Chaudhuri R.R."/>
            <person name="La Ragione R."/>
            <person name="Hildebrand F."/>
            <person name="Pallen M.J."/>
        </authorList>
    </citation>
    <scope>NUCLEOTIDE SEQUENCE</scope>
    <source>
        <strain evidence="4">ChiHcec3-6078</strain>
    </source>
</reference>
<dbReference type="InterPro" id="IPR000600">
    <property type="entry name" value="ROK"/>
</dbReference>
<dbReference type="InterPro" id="IPR036390">
    <property type="entry name" value="WH_DNA-bd_sf"/>
</dbReference>
<dbReference type="InterPro" id="IPR043129">
    <property type="entry name" value="ATPase_NBD"/>
</dbReference>
<dbReference type="EMBL" id="DVMP01000015">
    <property type="protein sequence ID" value="HIU25008.1"/>
    <property type="molecule type" value="Genomic_DNA"/>
</dbReference>
<evidence type="ECO:0000313" key="4">
    <source>
        <dbReference type="EMBL" id="HIU25008.1"/>
    </source>
</evidence>
<dbReference type="Proteomes" id="UP000824090">
    <property type="component" value="Unassembled WGS sequence"/>
</dbReference>
<dbReference type="Pfam" id="PF00480">
    <property type="entry name" value="ROK"/>
    <property type="match status" value="1"/>
</dbReference>
<keyword evidence="3" id="KW-0859">Xylose metabolism</keyword>
<comment type="caution">
    <text evidence="4">The sequence shown here is derived from an EMBL/GenBank/DDBJ whole genome shotgun (WGS) entry which is preliminary data.</text>
</comment>
<gene>
    <name evidence="4" type="ORF">IAC50_00725</name>
</gene>